<sequence length="90" mass="9981">MQSSAHAEQVVRPREIGDFWAGQARRERERRPWTAQATKWAVASGPTEASGSRPPGRLHTPGTPGRLGVGRTGFHSEATTWHNLRPRSEN</sequence>
<dbReference type="EMBL" id="SPHZ02000011">
    <property type="protein sequence ID" value="KAF0893745.1"/>
    <property type="molecule type" value="Genomic_DNA"/>
</dbReference>
<gene>
    <name evidence="2" type="ORF">E2562_029429</name>
</gene>
<dbReference type="AlphaFoldDB" id="A0A6G1BZG2"/>
<evidence type="ECO:0000256" key="1">
    <source>
        <dbReference type="SAM" id="MobiDB-lite"/>
    </source>
</evidence>
<feature type="region of interest" description="Disordered" evidence="1">
    <location>
        <begin position="1"/>
        <end position="90"/>
    </location>
</feature>
<organism evidence="2 3">
    <name type="scientific">Oryza meyeriana var. granulata</name>
    <dbReference type="NCBI Taxonomy" id="110450"/>
    <lineage>
        <taxon>Eukaryota</taxon>
        <taxon>Viridiplantae</taxon>
        <taxon>Streptophyta</taxon>
        <taxon>Embryophyta</taxon>
        <taxon>Tracheophyta</taxon>
        <taxon>Spermatophyta</taxon>
        <taxon>Magnoliopsida</taxon>
        <taxon>Liliopsida</taxon>
        <taxon>Poales</taxon>
        <taxon>Poaceae</taxon>
        <taxon>BOP clade</taxon>
        <taxon>Oryzoideae</taxon>
        <taxon>Oryzeae</taxon>
        <taxon>Oryzinae</taxon>
        <taxon>Oryza</taxon>
        <taxon>Oryza meyeriana</taxon>
    </lineage>
</organism>
<proteinExistence type="predicted"/>
<accession>A0A6G1BZG2</accession>
<evidence type="ECO:0000313" key="3">
    <source>
        <dbReference type="Proteomes" id="UP000479710"/>
    </source>
</evidence>
<name>A0A6G1BZG2_9ORYZ</name>
<protein>
    <submittedName>
        <fullName evidence="2">Uncharacterized protein</fullName>
    </submittedName>
</protein>
<reference evidence="2 3" key="1">
    <citation type="submission" date="2019-11" db="EMBL/GenBank/DDBJ databases">
        <title>Whole genome sequence of Oryza granulata.</title>
        <authorList>
            <person name="Li W."/>
        </authorList>
    </citation>
    <scope>NUCLEOTIDE SEQUENCE [LARGE SCALE GENOMIC DNA]</scope>
    <source>
        <strain evidence="3">cv. Menghai</strain>
        <tissue evidence="2">Leaf</tissue>
    </source>
</reference>
<evidence type="ECO:0000313" key="2">
    <source>
        <dbReference type="EMBL" id="KAF0893745.1"/>
    </source>
</evidence>
<comment type="caution">
    <text evidence="2">The sequence shown here is derived from an EMBL/GenBank/DDBJ whole genome shotgun (WGS) entry which is preliminary data.</text>
</comment>
<dbReference type="Proteomes" id="UP000479710">
    <property type="component" value="Unassembled WGS sequence"/>
</dbReference>
<keyword evidence="3" id="KW-1185">Reference proteome</keyword>